<gene>
    <name evidence="2" type="primary">LOC142181902</name>
</gene>
<sequence>MSPVLKELINGVLHARDARKVLEDLRERFDKVNTSRVYQLHKAITTITQGIDCVSVYLSKLKNLWDEFDSMVPPPCDCARSKNIIEFMQKQKVLQFLMGLNNNYEHARSQILITSPTPSNNKLYSMLVKRESQKLVDNTSVVGERIDLAALLAGKRENYQNHQKPKRRWNVENLDPNFVSIDDRRGEIPEAIKEGNWQRASQLTADQYDQIMKLLNKDPPNELMANMEGTTYSFMAKIAKGNWIVDTGATNHMVADLGMLIDVKDISPTKDKRVHLSIRDCTIVSHIAERKHRHLLEVARTFILQGHIPMEFWGHCVLAAAYVINRLPSHALDNKSPYDLFFGWKPSISHLKTLGCLCFASTLPRTDKFSSRAIETVFMGYSGVTKGYILYDLDRHKFFVNRDVVFREFVFPFQAINDDFRKQINPCISNTTDDEFRFEGANTDVHVVAIEQLYVSDENTDAIIPDIADSEAITSFPPPPIVETYPNSLRRSQRKSKEPVWLRDYVTTRKSINTVLYPIHNYVSYDHLSPSYQAYLGVFSSVVEPITLQEASKDARCVEAMQAKIQALQDNKT</sequence>
<proteinExistence type="predicted"/>
<evidence type="ECO:0000313" key="2">
    <source>
        <dbReference type="RefSeq" id="XP_075111671.1"/>
    </source>
</evidence>
<organism evidence="1 2">
    <name type="scientific">Nicotiana tabacum</name>
    <name type="common">Common tobacco</name>
    <dbReference type="NCBI Taxonomy" id="4097"/>
    <lineage>
        <taxon>Eukaryota</taxon>
        <taxon>Viridiplantae</taxon>
        <taxon>Streptophyta</taxon>
        <taxon>Embryophyta</taxon>
        <taxon>Tracheophyta</taxon>
        <taxon>Spermatophyta</taxon>
        <taxon>Magnoliopsida</taxon>
        <taxon>eudicotyledons</taxon>
        <taxon>Gunneridae</taxon>
        <taxon>Pentapetalae</taxon>
        <taxon>asterids</taxon>
        <taxon>lamiids</taxon>
        <taxon>Solanales</taxon>
        <taxon>Solanaceae</taxon>
        <taxon>Nicotianoideae</taxon>
        <taxon>Nicotianeae</taxon>
        <taxon>Nicotiana</taxon>
    </lineage>
</organism>
<accession>A0AC58UQA1</accession>
<evidence type="ECO:0000313" key="1">
    <source>
        <dbReference type="Proteomes" id="UP000790787"/>
    </source>
</evidence>
<dbReference type="RefSeq" id="XP_075111671.1">
    <property type="nucleotide sequence ID" value="XM_075255570.1"/>
</dbReference>
<protein>
    <submittedName>
        <fullName evidence="2">Uncharacterized protein LOC142181902</fullName>
    </submittedName>
</protein>
<keyword evidence="1" id="KW-1185">Reference proteome</keyword>
<reference evidence="1" key="1">
    <citation type="journal article" date="2014" name="Nat. Commun.">
        <title>The tobacco genome sequence and its comparison with those of tomato and potato.</title>
        <authorList>
            <person name="Sierro N."/>
            <person name="Battey J.N."/>
            <person name="Ouadi S."/>
            <person name="Bakaher N."/>
            <person name="Bovet L."/>
            <person name="Willig A."/>
            <person name="Goepfert S."/>
            <person name="Peitsch M.C."/>
            <person name="Ivanov N.V."/>
        </authorList>
    </citation>
    <scope>NUCLEOTIDE SEQUENCE [LARGE SCALE GENOMIC DNA]</scope>
</reference>
<name>A0AC58UQA1_TOBAC</name>
<dbReference type="Proteomes" id="UP000790787">
    <property type="component" value="Chromosome 6"/>
</dbReference>
<reference evidence="2" key="2">
    <citation type="submission" date="2025-08" db="UniProtKB">
        <authorList>
            <consortium name="RefSeq"/>
        </authorList>
    </citation>
    <scope>IDENTIFICATION</scope>
    <source>
        <tissue evidence="2">Leaf</tissue>
    </source>
</reference>